<feature type="region of interest" description="Disordered" evidence="1">
    <location>
        <begin position="81"/>
        <end position="101"/>
    </location>
</feature>
<reference evidence="2" key="1">
    <citation type="journal article" date="2020" name="Stud. Mycol.">
        <title>101 Dothideomycetes genomes: a test case for predicting lifestyles and emergence of pathogens.</title>
        <authorList>
            <person name="Haridas S."/>
            <person name="Albert R."/>
            <person name="Binder M."/>
            <person name="Bloem J."/>
            <person name="Labutti K."/>
            <person name="Salamov A."/>
            <person name="Andreopoulos B."/>
            <person name="Baker S."/>
            <person name="Barry K."/>
            <person name="Bills G."/>
            <person name="Bluhm B."/>
            <person name="Cannon C."/>
            <person name="Castanera R."/>
            <person name="Culley D."/>
            <person name="Daum C."/>
            <person name="Ezra D."/>
            <person name="Gonzalez J."/>
            <person name="Henrissat B."/>
            <person name="Kuo A."/>
            <person name="Liang C."/>
            <person name="Lipzen A."/>
            <person name="Lutzoni F."/>
            <person name="Magnuson J."/>
            <person name="Mondo S."/>
            <person name="Nolan M."/>
            <person name="Ohm R."/>
            <person name="Pangilinan J."/>
            <person name="Park H.-J."/>
            <person name="Ramirez L."/>
            <person name="Alfaro M."/>
            <person name="Sun H."/>
            <person name="Tritt A."/>
            <person name="Yoshinaga Y."/>
            <person name="Zwiers L.-H."/>
            <person name="Turgeon B."/>
            <person name="Goodwin S."/>
            <person name="Spatafora J."/>
            <person name="Crous P."/>
            <person name="Grigoriev I."/>
        </authorList>
    </citation>
    <scope>NUCLEOTIDE SEQUENCE</scope>
    <source>
        <strain evidence="2">CBS 115976</strain>
    </source>
</reference>
<dbReference type="OrthoDB" id="3899716at2759"/>
<gene>
    <name evidence="2" type="ORF">BT63DRAFT_422651</name>
</gene>
<evidence type="ECO:0000313" key="3">
    <source>
        <dbReference type="Proteomes" id="UP000799302"/>
    </source>
</evidence>
<evidence type="ECO:0000256" key="1">
    <source>
        <dbReference type="SAM" id="MobiDB-lite"/>
    </source>
</evidence>
<sequence>MPGPAVQQRPRPGTSVVSRGGRTAVSTVSKRGGPNGLSRTAAAAKKTPPVPQQANGVSPFEIMAGRIANRVADMAENITFSEKPPPKQVEFETQQNGRKKVPRKLEIRLPNANANGVKFSAPFLDNLLGKMLSLQNRMLMTGSDLAASEADDSTKRDQFEQSAELSRIIALICAEKARQGVET</sequence>
<dbReference type="Proteomes" id="UP000799302">
    <property type="component" value="Unassembled WGS sequence"/>
</dbReference>
<evidence type="ECO:0000313" key="2">
    <source>
        <dbReference type="EMBL" id="KAF2672153.1"/>
    </source>
</evidence>
<accession>A0A6A6UL07</accession>
<dbReference type="EMBL" id="MU004232">
    <property type="protein sequence ID" value="KAF2672153.1"/>
    <property type="molecule type" value="Genomic_DNA"/>
</dbReference>
<keyword evidence="3" id="KW-1185">Reference proteome</keyword>
<feature type="region of interest" description="Disordered" evidence="1">
    <location>
        <begin position="1"/>
        <end position="57"/>
    </location>
</feature>
<dbReference type="AlphaFoldDB" id="A0A6A6UL07"/>
<organism evidence="2 3">
    <name type="scientific">Microthyrium microscopicum</name>
    <dbReference type="NCBI Taxonomy" id="703497"/>
    <lineage>
        <taxon>Eukaryota</taxon>
        <taxon>Fungi</taxon>
        <taxon>Dikarya</taxon>
        <taxon>Ascomycota</taxon>
        <taxon>Pezizomycotina</taxon>
        <taxon>Dothideomycetes</taxon>
        <taxon>Dothideomycetes incertae sedis</taxon>
        <taxon>Microthyriales</taxon>
        <taxon>Microthyriaceae</taxon>
        <taxon>Microthyrium</taxon>
    </lineage>
</organism>
<protein>
    <submittedName>
        <fullName evidence="2">Uncharacterized protein</fullName>
    </submittedName>
</protein>
<proteinExistence type="predicted"/>
<name>A0A6A6UL07_9PEZI</name>